<proteinExistence type="inferred from homology"/>
<dbReference type="InterPro" id="IPR025770">
    <property type="entry name" value="PPMT_MeTrfase"/>
</dbReference>
<keyword evidence="10 13" id="KW-0472">Membrane</keyword>
<evidence type="ECO:0000256" key="3">
    <source>
        <dbReference type="ARBA" id="ARBA00009140"/>
    </source>
</evidence>
<dbReference type="GO" id="GO:0032259">
    <property type="term" value="P:methylation"/>
    <property type="evidence" value="ECO:0007669"/>
    <property type="project" value="UniProtKB-KW"/>
</dbReference>
<comment type="subcellular location">
    <subcellularLocation>
        <location evidence="13">Endoplasmic reticulum membrane</location>
        <topology evidence="13">Multi-pass membrane protein</topology>
    </subcellularLocation>
    <subcellularLocation>
        <location evidence="2">Membrane</location>
        <topology evidence="2">Multi-pass membrane protein</topology>
    </subcellularLocation>
</comment>
<keyword evidence="15" id="KW-1185">Reference proteome</keyword>
<evidence type="ECO:0000256" key="1">
    <source>
        <dbReference type="ARBA" id="ARBA00001450"/>
    </source>
</evidence>
<name>A0A151WH57_9HYME</name>
<keyword evidence="13" id="KW-0256">Endoplasmic reticulum</keyword>
<keyword evidence="6 14" id="KW-0808">Transferase</keyword>
<evidence type="ECO:0000256" key="10">
    <source>
        <dbReference type="ARBA" id="ARBA00023136"/>
    </source>
</evidence>
<dbReference type="PROSITE" id="PS51564">
    <property type="entry name" value="SAM_ICMT"/>
    <property type="match status" value="1"/>
</dbReference>
<sequence>MLCREGVLSLFCFIAAGLISLFPELQFRLGFDIYVAYCTNIWLLHAVQYILINVSALLAFRGFAYQVSCFVMLCCTLLKILCVLKVLFFLQVAIRALFLGYIFGIGILVSINAPLSWQVFGIYTTVLASFHYTEFLAIAWSNPATLSIDSFILNHSIAYGIAAFLSWIEFIIERHYFNLMKRPSLVSYFGLMLCISGEILRKLAMCTARHNFNHVVQNERQDNHELVTHGVYNFCRHPSYVGWFYWSIGTQLILQNPLCFFAYALMSWSFFHDRVMIEEITLLNFFGEDYVQYQKRVGTGLPFISGYKINS</sequence>
<keyword evidence="8 13" id="KW-0812">Transmembrane</keyword>
<feature type="transmembrane region" description="Helical" evidence="13">
    <location>
        <begin position="152"/>
        <end position="172"/>
    </location>
</feature>
<feature type="transmembrane region" description="Helical" evidence="13">
    <location>
        <begin position="243"/>
        <end position="266"/>
    </location>
</feature>
<dbReference type="PANTHER" id="PTHR12714:SF9">
    <property type="entry name" value="PROTEIN-S-ISOPRENYLCYSTEINE O-METHYLTRANSFERASE"/>
    <property type="match status" value="1"/>
</dbReference>
<dbReference type="InterPro" id="IPR007269">
    <property type="entry name" value="ICMT_MeTrfase"/>
</dbReference>
<keyword evidence="7 13" id="KW-0949">S-adenosyl-L-methionine</keyword>
<keyword evidence="5 13" id="KW-0489">Methyltransferase</keyword>
<evidence type="ECO:0000256" key="12">
    <source>
        <dbReference type="ARBA" id="ARBA00023656"/>
    </source>
</evidence>
<comment type="function">
    <text evidence="11">Catalyzes the post-translational methylation of isoprenylated C-terminal cysteine residues.</text>
</comment>
<evidence type="ECO:0000256" key="8">
    <source>
        <dbReference type="ARBA" id="ARBA00022692"/>
    </source>
</evidence>
<dbReference type="Proteomes" id="UP000075809">
    <property type="component" value="Unassembled WGS sequence"/>
</dbReference>
<dbReference type="GO" id="GO:0005789">
    <property type="term" value="C:endoplasmic reticulum membrane"/>
    <property type="evidence" value="ECO:0007669"/>
    <property type="project" value="UniProtKB-SubCell"/>
</dbReference>
<evidence type="ECO:0000256" key="9">
    <source>
        <dbReference type="ARBA" id="ARBA00022989"/>
    </source>
</evidence>
<evidence type="ECO:0000256" key="6">
    <source>
        <dbReference type="ARBA" id="ARBA00022679"/>
    </source>
</evidence>
<accession>A0A151WH57</accession>
<dbReference type="PANTHER" id="PTHR12714">
    <property type="entry name" value="PROTEIN-S ISOPRENYLCYSTEINE O-METHYLTRANSFERASE"/>
    <property type="match status" value="1"/>
</dbReference>
<evidence type="ECO:0000313" key="15">
    <source>
        <dbReference type="Proteomes" id="UP000075809"/>
    </source>
</evidence>
<evidence type="ECO:0000256" key="5">
    <source>
        <dbReference type="ARBA" id="ARBA00022603"/>
    </source>
</evidence>
<dbReference type="GO" id="GO:0004671">
    <property type="term" value="F:protein C-terminal S-isoprenylcysteine carboxyl O-methyltransferase activity"/>
    <property type="evidence" value="ECO:0007669"/>
    <property type="project" value="UniProtKB-EC"/>
</dbReference>
<evidence type="ECO:0000313" key="14">
    <source>
        <dbReference type="EMBL" id="KYQ47148.1"/>
    </source>
</evidence>
<dbReference type="AlphaFoldDB" id="A0A151WH57"/>
<feature type="transmembrane region" description="Helical" evidence="13">
    <location>
        <begin position="67"/>
        <end position="88"/>
    </location>
</feature>
<protein>
    <recommendedName>
        <fullName evidence="12 13">Protein-S-isoprenylcysteine O-methyltransferase</fullName>
        <ecNumber evidence="4 13">2.1.1.100</ecNumber>
    </recommendedName>
</protein>
<evidence type="ECO:0000256" key="11">
    <source>
        <dbReference type="ARBA" id="ARBA00023572"/>
    </source>
</evidence>
<dbReference type="Gene3D" id="1.20.120.1630">
    <property type="match status" value="1"/>
</dbReference>
<gene>
    <name evidence="14" type="ORF">ALC60_13894</name>
</gene>
<dbReference type="EMBL" id="KQ983136">
    <property type="protein sequence ID" value="KYQ47148.1"/>
    <property type="molecule type" value="Genomic_DNA"/>
</dbReference>
<feature type="transmembrane region" description="Helical" evidence="13">
    <location>
        <begin position="94"/>
        <end position="113"/>
    </location>
</feature>
<comment type="catalytic activity">
    <reaction evidence="1 13">
        <text>[protein]-C-terminal S-[(2E,6E)-farnesyl]-L-cysteine + S-adenosyl-L-methionine = [protein]-C-terminal S-[(2E,6E)-farnesyl]-L-cysteine methyl ester + S-adenosyl-L-homocysteine</text>
        <dbReference type="Rhea" id="RHEA:21672"/>
        <dbReference type="Rhea" id="RHEA-COMP:12125"/>
        <dbReference type="Rhea" id="RHEA-COMP:12126"/>
        <dbReference type="ChEBI" id="CHEBI:57856"/>
        <dbReference type="ChEBI" id="CHEBI:59789"/>
        <dbReference type="ChEBI" id="CHEBI:90510"/>
        <dbReference type="ChEBI" id="CHEBI:90511"/>
        <dbReference type="EC" id="2.1.1.100"/>
    </reaction>
</comment>
<feature type="transmembrane region" description="Helical" evidence="13">
    <location>
        <begin position="33"/>
        <end position="60"/>
    </location>
</feature>
<evidence type="ECO:0000256" key="4">
    <source>
        <dbReference type="ARBA" id="ARBA00012151"/>
    </source>
</evidence>
<evidence type="ECO:0000256" key="2">
    <source>
        <dbReference type="ARBA" id="ARBA00004141"/>
    </source>
</evidence>
<dbReference type="STRING" id="64791.A0A151WH57"/>
<reference evidence="14 15" key="1">
    <citation type="submission" date="2015-09" db="EMBL/GenBank/DDBJ databases">
        <title>Trachymyrmex zeteki WGS genome.</title>
        <authorList>
            <person name="Nygaard S."/>
            <person name="Hu H."/>
            <person name="Boomsma J."/>
            <person name="Zhang G."/>
        </authorList>
    </citation>
    <scope>NUCLEOTIDE SEQUENCE [LARGE SCALE GENOMIC DNA]</scope>
    <source>
        <strain evidence="14">Tzet28-1</strain>
        <tissue evidence="14">Whole body</tissue>
    </source>
</reference>
<dbReference type="EC" id="2.1.1.100" evidence="4 13"/>
<organism evidence="14 15">
    <name type="scientific">Mycetomoellerius zeteki</name>
    <dbReference type="NCBI Taxonomy" id="64791"/>
    <lineage>
        <taxon>Eukaryota</taxon>
        <taxon>Metazoa</taxon>
        <taxon>Ecdysozoa</taxon>
        <taxon>Arthropoda</taxon>
        <taxon>Hexapoda</taxon>
        <taxon>Insecta</taxon>
        <taxon>Pterygota</taxon>
        <taxon>Neoptera</taxon>
        <taxon>Endopterygota</taxon>
        <taxon>Hymenoptera</taxon>
        <taxon>Apocrita</taxon>
        <taxon>Aculeata</taxon>
        <taxon>Formicoidea</taxon>
        <taxon>Formicidae</taxon>
        <taxon>Myrmicinae</taxon>
        <taxon>Mycetomoellerius</taxon>
    </lineage>
</organism>
<feature type="transmembrane region" description="Helical" evidence="13">
    <location>
        <begin position="7"/>
        <end position="27"/>
    </location>
</feature>
<keyword evidence="9 13" id="KW-1133">Transmembrane helix</keyword>
<feature type="transmembrane region" description="Helical" evidence="13">
    <location>
        <begin position="120"/>
        <end position="140"/>
    </location>
</feature>
<dbReference type="Pfam" id="PF04140">
    <property type="entry name" value="ICMT"/>
    <property type="match status" value="1"/>
</dbReference>
<comment type="similarity">
    <text evidence="3 13">Belongs to the class VI-like SAM-binding methyltransferase superfamily. Isoprenylcysteine carboxyl methyltransferase family.</text>
</comment>
<evidence type="ECO:0000256" key="7">
    <source>
        <dbReference type="ARBA" id="ARBA00022691"/>
    </source>
</evidence>
<evidence type="ECO:0000256" key="13">
    <source>
        <dbReference type="RuleBase" id="RU362022"/>
    </source>
</evidence>